<keyword evidence="3" id="KW-1185">Reference proteome</keyword>
<dbReference type="RefSeq" id="WP_378016150.1">
    <property type="nucleotide sequence ID" value="NZ_JBHSKT010000002.1"/>
</dbReference>
<dbReference type="Pfam" id="PF01814">
    <property type="entry name" value="Hemerythrin"/>
    <property type="match status" value="1"/>
</dbReference>
<sequence>METATEKKPIKRDPNLVPLSREHHFGLLFAWKLKQGLAKNASLQTMRDYVLYFWETGLQEHFLAEEDLLLNILPATDAQRSKVLKDHEIVRNLIGRIEQKTEISETVIEKLQSFLTDHIRYEERTFFPYLEQQANAEQLAKIGKHLTEEHAEPEDNFLPEFWTGKK</sequence>
<dbReference type="EMBL" id="JBHSKT010000002">
    <property type="protein sequence ID" value="MFC5269770.1"/>
    <property type="molecule type" value="Genomic_DNA"/>
</dbReference>
<evidence type="ECO:0000313" key="2">
    <source>
        <dbReference type="EMBL" id="MFC5269770.1"/>
    </source>
</evidence>
<comment type="caution">
    <text evidence="2">The sequence shown here is derived from an EMBL/GenBank/DDBJ whole genome shotgun (WGS) entry which is preliminary data.</text>
</comment>
<dbReference type="InterPro" id="IPR012312">
    <property type="entry name" value="Hemerythrin-like"/>
</dbReference>
<dbReference type="Gene3D" id="1.20.120.520">
    <property type="entry name" value="nmb1532 protein domain like"/>
    <property type="match status" value="1"/>
</dbReference>
<protein>
    <submittedName>
        <fullName evidence="2">Hemerythrin domain-containing protein</fullName>
    </submittedName>
</protein>
<name>A0ABW0E928_9BACT</name>
<reference evidence="3" key="1">
    <citation type="journal article" date="2019" name="Int. J. Syst. Evol. Microbiol.">
        <title>The Global Catalogue of Microorganisms (GCM) 10K type strain sequencing project: providing services to taxonomists for standard genome sequencing and annotation.</title>
        <authorList>
            <consortium name="The Broad Institute Genomics Platform"/>
            <consortium name="The Broad Institute Genome Sequencing Center for Infectious Disease"/>
            <person name="Wu L."/>
            <person name="Ma J."/>
        </authorList>
    </citation>
    <scope>NUCLEOTIDE SEQUENCE [LARGE SCALE GENOMIC DNA]</scope>
    <source>
        <strain evidence="3">KACC 12602</strain>
    </source>
</reference>
<organism evidence="2 3">
    <name type="scientific">Adhaeribacter terreus</name>
    <dbReference type="NCBI Taxonomy" id="529703"/>
    <lineage>
        <taxon>Bacteria</taxon>
        <taxon>Pseudomonadati</taxon>
        <taxon>Bacteroidota</taxon>
        <taxon>Cytophagia</taxon>
        <taxon>Cytophagales</taxon>
        <taxon>Hymenobacteraceae</taxon>
        <taxon>Adhaeribacter</taxon>
    </lineage>
</organism>
<accession>A0ABW0E928</accession>
<feature type="domain" description="Hemerythrin-like" evidence="1">
    <location>
        <begin position="39"/>
        <end position="130"/>
    </location>
</feature>
<proteinExistence type="predicted"/>
<evidence type="ECO:0000313" key="3">
    <source>
        <dbReference type="Proteomes" id="UP001596161"/>
    </source>
</evidence>
<evidence type="ECO:0000259" key="1">
    <source>
        <dbReference type="Pfam" id="PF01814"/>
    </source>
</evidence>
<gene>
    <name evidence="2" type="ORF">ACFPIB_04050</name>
</gene>
<dbReference type="Proteomes" id="UP001596161">
    <property type="component" value="Unassembled WGS sequence"/>
</dbReference>